<comment type="caution">
    <text evidence="4">The sequence shown here is derived from an EMBL/GenBank/DDBJ whole genome shotgun (WGS) entry which is preliminary data.</text>
</comment>
<feature type="domain" description="Aldehyde dehydrogenase" evidence="3">
    <location>
        <begin position="13"/>
        <end position="464"/>
    </location>
</feature>
<organism evidence="4 5">
    <name type="scientific">Pseudomonas brassicacearum subsp. neoaurantiaca</name>
    <dbReference type="NCBI Taxonomy" id="494916"/>
    <lineage>
        <taxon>Bacteria</taxon>
        <taxon>Pseudomonadati</taxon>
        <taxon>Pseudomonadota</taxon>
        <taxon>Gammaproteobacteria</taxon>
        <taxon>Pseudomonadales</taxon>
        <taxon>Pseudomonadaceae</taxon>
        <taxon>Pseudomonas</taxon>
    </lineage>
</organism>
<evidence type="ECO:0000259" key="3">
    <source>
        <dbReference type="Pfam" id="PF00171"/>
    </source>
</evidence>
<dbReference type="RefSeq" id="WP_181289681.1">
    <property type="nucleotide sequence ID" value="NZ_VDLV01000041.1"/>
</dbReference>
<dbReference type="GO" id="GO:0008911">
    <property type="term" value="F:lactaldehyde dehydrogenase (NAD+) activity"/>
    <property type="evidence" value="ECO:0007669"/>
    <property type="project" value="TreeGrafter"/>
</dbReference>
<dbReference type="Gene3D" id="3.40.605.10">
    <property type="entry name" value="Aldehyde Dehydrogenase, Chain A, domain 1"/>
    <property type="match status" value="1"/>
</dbReference>
<dbReference type="PANTHER" id="PTHR42991">
    <property type="entry name" value="ALDEHYDE DEHYDROGENASE"/>
    <property type="match status" value="1"/>
</dbReference>
<protein>
    <submittedName>
        <fullName evidence="4">Aldehyde dehydrogenase family protein</fullName>
    </submittedName>
</protein>
<dbReference type="InterPro" id="IPR051020">
    <property type="entry name" value="ALDH-related_metabolic_enz"/>
</dbReference>
<sequence length="485" mass="50876">MNNLSLSLAADYKAIVVSNPFDGSPVGEVMDMPASSATPLIDTALLGALVARELPRHERARILEATASGVEADRDAFARLIVAESGKTLKQARKEVSRCINTLKLSAEEARRNAGEVIPFDAYAGSESRQGWYTREPLGVIVAITPYNDPLNLVAHKLGPAIAGGNAVVLKPSELTPLSAIKLVGCLIDAGLPPGVVSVATGGAALGKALVAHRAVRMVSFTGGFVTGEQISRIAGLKKLAMDLGGNAPVIVMADSDLAAAIDACVSGAFWAAGQNCIGTQRILIEAPVFEAFKKGFIEKTRALVLGDPADERTDVGPMISEAAAKRAEALVNEALDHGATLLLGNERVGSLYSPTILQNVGCDCPLWYEEVFSPVVMLQSVGSLDEALALANEPQYSLHAGIFTCNLNVALSAAKRLEAGGVMINDSSDFRFDAMPFGGFKYGSMGREGVRFAYEEMTQPKVVCLNHTGTGASAISPGKTTTSF</sequence>
<dbReference type="EMBL" id="VDLV01000041">
    <property type="protein sequence ID" value="MBA1380304.1"/>
    <property type="molecule type" value="Genomic_DNA"/>
</dbReference>
<proteinExistence type="inferred from homology"/>
<dbReference type="AlphaFoldDB" id="A0A7V8UEY6"/>
<dbReference type="PANTHER" id="PTHR42991:SF1">
    <property type="entry name" value="ALDEHYDE DEHYDROGENASE"/>
    <property type="match status" value="1"/>
</dbReference>
<evidence type="ECO:0000256" key="2">
    <source>
        <dbReference type="ARBA" id="ARBA00023002"/>
    </source>
</evidence>
<dbReference type="InterPro" id="IPR016163">
    <property type="entry name" value="Ald_DH_C"/>
</dbReference>
<name>A0A7V8UEY6_9PSED</name>
<evidence type="ECO:0000313" key="5">
    <source>
        <dbReference type="Proteomes" id="UP000572407"/>
    </source>
</evidence>
<evidence type="ECO:0000256" key="1">
    <source>
        <dbReference type="ARBA" id="ARBA00009986"/>
    </source>
</evidence>
<reference evidence="4 5" key="1">
    <citation type="submission" date="2019-06" db="EMBL/GenBank/DDBJ databases">
        <title>Analysis of the biodiversity of Brassica napus bacterial endophytes for the selection of potential efficient biofertilizers for rapeseed crops.</title>
        <authorList>
            <person name="Jimenez-Gomez A."/>
            <person name="Saati-Santamaria Z."/>
            <person name="Menendez E."/>
            <person name="Rivas R."/>
            <person name="Mateos P.F."/>
            <person name="Velazquez E."/>
            <person name="Garcia-Fraile P."/>
        </authorList>
    </citation>
    <scope>NUCLEOTIDE SEQUENCE [LARGE SCALE GENOMIC DNA]</scope>
    <source>
        <strain evidence="4 5">CDVBN10</strain>
    </source>
</reference>
<dbReference type="SUPFAM" id="SSF53720">
    <property type="entry name" value="ALDH-like"/>
    <property type="match status" value="1"/>
</dbReference>
<comment type="similarity">
    <text evidence="1">Belongs to the aldehyde dehydrogenase family.</text>
</comment>
<dbReference type="InterPro" id="IPR016162">
    <property type="entry name" value="Ald_DH_N"/>
</dbReference>
<dbReference type="CDD" id="cd07149">
    <property type="entry name" value="ALDH_y4uC"/>
    <property type="match status" value="1"/>
</dbReference>
<dbReference type="Proteomes" id="UP000572407">
    <property type="component" value="Unassembled WGS sequence"/>
</dbReference>
<keyword evidence="2" id="KW-0560">Oxidoreductase</keyword>
<accession>A0A7V8UEY6</accession>
<dbReference type="InterPro" id="IPR016161">
    <property type="entry name" value="Ald_DH/histidinol_DH"/>
</dbReference>
<evidence type="ECO:0000313" key="4">
    <source>
        <dbReference type="EMBL" id="MBA1380304.1"/>
    </source>
</evidence>
<dbReference type="Gene3D" id="3.40.309.10">
    <property type="entry name" value="Aldehyde Dehydrogenase, Chain A, domain 2"/>
    <property type="match status" value="1"/>
</dbReference>
<dbReference type="InterPro" id="IPR015590">
    <property type="entry name" value="Aldehyde_DH_dom"/>
</dbReference>
<dbReference type="Pfam" id="PF00171">
    <property type="entry name" value="Aldedh"/>
    <property type="match status" value="1"/>
</dbReference>
<gene>
    <name evidence="4" type="ORF">FHK92_21280</name>
</gene>